<proteinExistence type="predicted"/>
<dbReference type="InterPro" id="IPR026444">
    <property type="entry name" value="Secre_tail"/>
</dbReference>
<accession>A0A328B9Q7</accession>
<dbReference type="OrthoDB" id="663485at2"/>
<evidence type="ECO:0000313" key="3">
    <source>
        <dbReference type="EMBL" id="RAK64062.1"/>
    </source>
</evidence>
<evidence type="ECO:0000313" key="4">
    <source>
        <dbReference type="Proteomes" id="UP000248553"/>
    </source>
</evidence>
<dbReference type="InterPro" id="IPR044023">
    <property type="entry name" value="Ig_7"/>
</dbReference>
<dbReference type="Proteomes" id="UP000248553">
    <property type="component" value="Unassembled WGS sequence"/>
</dbReference>
<feature type="chain" id="PRO_5016267275" description="Ig-like domain-containing protein" evidence="1">
    <location>
        <begin position="39"/>
        <end position="2198"/>
    </location>
</feature>
<reference evidence="4" key="1">
    <citation type="submission" date="2018-05" db="EMBL/GenBank/DDBJ databases">
        <authorList>
            <person name="Nie L."/>
        </authorList>
    </citation>
    <scope>NUCLEOTIDE SEQUENCE [LARGE SCALE GENOMIC DNA]</scope>
    <source>
        <strain evidence="4">NL</strain>
    </source>
</reference>
<evidence type="ECO:0000259" key="2">
    <source>
        <dbReference type="Pfam" id="PF19081"/>
    </source>
</evidence>
<feature type="signal peptide" evidence="1">
    <location>
        <begin position="1"/>
        <end position="38"/>
    </location>
</feature>
<dbReference type="SUPFAM" id="SSF51126">
    <property type="entry name" value="Pectin lyase-like"/>
    <property type="match status" value="1"/>
</dbReference>
<dbReference type="RefSeq" id="WP_111479783.1">
    <property type="nucleotide sequence ID" value="NZ_QHKM01000007.1"/>
</dbReference>
<dbReference type="EMBL" id="QHKM01000007">
    <property type="protein sequence ID" value="RAK64062.1"/>
    <property type="molecule type" value="Genomic_DNA"/>
</dbReference>
<dbReference type="Pfam" id="PF19081">
    <property type="entry name" value="Ig_7"/>
    <property type="match status" value="1"/>
</dbReference>
<protein>
    <recommendedName>
        <fullName evidence="2">Ig-like domain-containing protein</fullName>
    </recommendedName>
</protein>
<organism evidence="3 4">
    <name type="scientific">Hymenobacter edaphi</name>
    <dbReference type="NCBI Taxonomy" id="2211146"/>
    <lineage>
        <taxon>Bacteria</taxon>
        <taxon>Pseudomonadati</taxon>
        <taxon>Bacteroidota</taxon>
        <taxon>Cytophagia</taxon>
        <taxon>Cytophagales</taxon>
        <taxon>Hymenobacteraceae</taxon>
        <taxon>Hymenobacter</taxon>
    </lineage>
</organism>
<evidence type="ECO:0000256" key="1">
    <source>
        <dbReference type="SAM" id="SignalP"/>
    </source>
</evidence>
<dbReference type="NCBIfam" id="TIGR04183">
    <property type="entry name" value="Por_Secre_tail"/>
    <property type="match status" value="1"/>
</dbReference>
<sequence length="2198" mass="224997">MKHLFPRSARPPGAGRPLLARRGLLALLAAFWAQLATAQTSLVNESFEGGSFGSFVAVNGGLTNRWVAGAGATNGPSAGGTGAAYLSNNPATLPHAYTTGAAAVVHLYRDVAFPAGETAIRLSFDWRGMGEGIYDHLRVYLAPTTFVPVAGTLPAGAGVTLLLPNLHTQSTYTTADLNLPASLAGTSQRLLFTWTNDGSGGSQPPAAIDNVLLTSQVPTGLSGTYTIRPAEAASAGNFRSLTAAINALNANGVAGPTTFELAAGLTLSETPPALTASGTSTRRITFMRTGAGPNPVLQTAAGAEAGLDLLGADYVTFDGLDVTGGATYGYRVRSAAGTNGAAYNVIRNAAVTLSGATNSIGVVQVSNGQLGSASASAATGLNQGNRYLNLTIARAQSGIVALSMGASWPEYDLEIGGCTLGSADASGPIGNNAAAAYGIRTFMVRRLSVHDNRVQRVIGAPGHGIYLEYCSGKGTNLTSAPAAGPGNDASNVYGNAVTGIRQYYNHSVPSFGLYVTSYEANGQILNIYNNAIADVTAAPYLGPATIARLVTGFFLGTSGGINNEANVWHNSVRIDGSASPNASNTCFELAGSSTAKLNFRNNVLANFTGAGPGKHYCWLTPYASVATPFGGAGSVSDYNDLFVATTGNGFVGAAGTPQLTSGTADKARIEDWRPAVNQDLYSLSVDPLFESATGLRPSNTLLNNQATPLAAVATDLGGTARGSAPDAGAYEFSPAALDLAVEALLYPTATSCYSPTDEPVAVRLRNNGSTPLTFSAAQPVTVTVQVSGPVTQTLTHTFTAGTLAVGSPWQVGLPGPLPLAQPGVYTFEVSVSTPGDAVAGNNTLLPAPTRTVLPTAALPQDVSFAGFSGANLTATFPNWTEASGGSLPAAPGASQWEATTTAFPGNAVARINLYTTNRQEWLLGPKVVPTASTVVRFKAAIAEYNSPASTPDNTGGMANGTDDALQVLVSTDCGHSFAPVFTISAANGNVPANGGGFVDFIVPLDAYAGQQIIVALKATDGPVDNAPDYDLLLDDLFLGTLTADVGAVALLGPLATGCYSGAENVTVRVQNYGASPVSNVPVQVTVGGPVTATLTATVPGPIPANGTADVVVGQLSLTAAGLYTFDATTRLPGDGTAANDALAQQTRRQNGVAALPQQLPFTGFADNLPALYPGWFESTDGTTPGSSGWTSNAAAQRAAFTETAKVNIYSSGRYAFLIGPRLLATATTRLSFRAGITDYNALTADPAAMTGTDDVVRVGVSTNCGGSFSHVYTFDASNQPPNNGTLGLYDVDLSAYAGQEIIVAFFAYSGAVGNAADYDFHLDDVYLRNGAGLDVRPVALAAPTVGGCFSAAEPVLLTVKNDGTSLLDLSLNPISVTAVATLPGGGTRTLTSTLSTGTLAAGATLDVPAGILDMSALGTYSFALTATASGDGNATNDQLGTAITRSVAAPTAGAIAPGSTGVCENTSVQLTLTGSANGQVQWQQSADNVTFTDIAGATGLSYTSPALPASTWFRAQTRCLSRVATTAAVAVTVGTPRVVSAASPVRRCGPGNVGLSATLSGGAAARWYDAPTGGTVVANSSSFILNVSSSRSYYVAAVVTNGSGGECESARTAVQVLIDQPATVDAGPATATVCGGGSLTLSGSLGGGATGATWTTTGSGTFAPNAAALNATYQPSAADRTAGTVTLKLTSDAAGACAAAQDQLVLTLGGTLSTWTGAVSNDWFEAGNWTDCVPDAHTDALIPAVGGRPSPRIAGGTAAVRHLTVDGTGGLLMSGGLLRVWGSWQHSAANTSALTGGTVQFDGDVNQPLTGEVYFTDLTISKTNGAALIHTGHIFVSGTLRFVSGRISAGTDPVTLEPGAQLVGESETAYVDGRIRTTLNLNAAEVASSCAGLGLTLTPHGSTLPGPTTVLRSTGFYYSRPDGPMRLSIRRTFDIRPTVDQGLNVDLELRYLDAELNGLNENRLTLFSSSNNATSWNQEYHQSHDAGTNTLQQRGLSHFSIWTLAEGAGPLPISLVSLTAQAQAAGTVLVRWETAQELDVLRYEVQVSTDGQQFRTIGTVLPAAPTSTGRRQYSFTDRDARQPGLRHYRLRQLDLDGTAALFGPRTVQIGRVQAAQLSAYPNPFGAEVRLRLSSPAAQPATALRLLDARGRVVLTRTIEVPAGTSELTLSDLQPLPAGLYTLQLTLGGQPQRLKLVKQ</sequence>
<dbReference type="InterPro" id="IPR011050">
    <property type="entry name" value="Pectin_lyase_fold/virulence"/>
</dbReference>
<feature type="domain" description="Ig-like" evidence="2">
    <location>
        <begin position="1537"/>
        <end position="1618"/>
    </location>
</feature>
<keyword evidence="1" id="KW-0732">Signal</keyword>
<keyword evidence="4" id="KW-1185">Reference proteome</keyword>
<comment type="caution">
    <text evidence="3">The sequence shown here is derived from an EMBL/GenBank/DDBJ whole genome shotgun (WGS) entry which is preliminary data.</text>
</comment>
<gene>
    <name evidence="3" type="ORF">DLM85_19150</name>
</gene>
<name>A0A328B9Q7_9BACT</name>